<accession>A0ABQ8MDI4</accession>
<keyword evidence="4" id="KW-0433">Leucine-rich repeat</keyword>
<dbReference type="InterPro" id="IPR035897">
    <property type="entry name" value="Toll_tir_struct_dom_sf"/>
</dbReference>
<keyword evidence="13" id="KW-0325">Glycoprotein</keyword>
<dbReference type="SMART" id="SM00364">
    <property type="entry name" value="LRR_BAC"/>
    <property type="match status" value="11"/>
</dbReference>
<evidence type="ECO:0000256" key="7">
    <source>
        <dbReference type="ARBA" id="ARBA00022737"/>
    </source>
</evidence>
<feature type="transmembrane region" description="Helical" evidence="17">
    <location>
        <begin position="1888"/>
        <end position="1912"/>
    </location>
</feature>
<dbReference type="SMART" id="SM00255">
    <property type="entry name" value="TIR"/>
    <property type="match status" value="2"/>
</dbReference>
<dbReference type="PANTHER" id="PTHR47410">
    <property type="entry name" value="TOLL-LIKE RECEPTOR 7-RELATED"/>
    <property type="match status" value="1"/>
</dbReference>
<evidence type="ECO:0000256" key="9">
    <source>
        <dbReference type="ARBA" id="ARBA00022859"/>
    </source>
</evidence>
<dbReference type="InterPro" id="IPR025875">
    <property type="entry name" value="Leu-rich_rpt_4"/>
</dbReference>
<evidence type="ECO:0000256" key="17">
    <source>
        <dbReference type="SAM" id="Phobius"/>
    </source>
</evidence>
<feature type="chain" id="PRO_5046224841" evidence="18">
    <location>
        <begin position="19"/>
        <end position="2037"/>
    </location>
</feature>
<protein>
    <submittedName>
        <fullName evidence="20">Toll-like receptor 7</fullName>
    </submittedName>
</protein>
<evidence type="ECO:0000256" key="11">
    <source>
        <dbReference type="ARBA" id="ARBA00023136"/>
    </source>
</evidence>
<evidence type="ECO:0000256" key="4">
    <source>
        <dbReference type="ARBA" id="ARBA00022614"/>
    </source>
</evidence>
<dbReference type="InterPro" id="IPR003591">
    <property type="entry name" value="Leu-rich_rpt_typical-subtyp"/>
</dbReference>
<keyword evidence="10 17" id="KW-1133">Transmembrane helix</keyword>
<dbReference type="Pfam" id="PF13306">
    <property type="entry name" value="LRR_5"/>
    <property type="match status" value="1"/>
</dbReference>
<sequence>MTGKTFIIFAGLISFLGAAEWYPKSLKCDVSLISNGSEVGVDCTERGLTEVPLGIPTNTTNLTLTINHIPHITNDSFHKLHNITEIDFRCNCVPIKVGPKDRICTQSLTIDNGTFWKLKNLKSLYLDGNQLSSIPKGLPPNIVLLSLEVNSIYSILKENLTELTNIQMLYLGQNCYFRNPCNTSYYIEKDAFVQLNKMTLLSLKSNNLSYIPHQLPSSLRELYLYNNNIQIITEMDFHNLTKLEILDLSGNCPRCHNAPFPCIPCPNNAPLQIHPNSFQTLKNLKTLRLHSNSLTHIPSEWFQNLSQLGLLDLSSNFLAKEITCTSFPSLLPNLEELDLSFNYELQVYPASLNLSRSFSHLKSLKVLRIRGYVFQELKEDDIRPLADLNKLELIDLGTNFIKIAHLSLLRNLKSFKIINLSDNKISMPSQGETLSNHRENHYSSPMSQGAQYHSGEVKDIHYFLYDEYARSCKYKDKELWISSPFNNECSSFGKTLDISRNNIFFLHSRFLDLGELNCLNLSGNAMSQSLNGSEFVQLKNLQYLDFSDNRLDLMFSSAFQELSSLVVLDISRNSHYFVAEGLTHMLNFTKNLNKLSKLIMNDNQISTSTNTEMESFSLEHLEFKGNRLDMLWRDGDTRYASYFKKLLALKSLDISRNNLNFIPLEVFEGLPDTLTELYITNNRLKSFHWEGLLYLKNLQLLDLSENHLTDVPACLSNYTKSIQKLVLHKNNIVKLTPNFLKDAFSLKVLDLSYNRIQFIEESSFPGNVIDQLQTLYLNNNRFVCSCNATWFVRWINRTSVNIPRLATDVTCASPSAQKGQSVIFLNIQACQHNSLSIILCILLTSVILSILTLTISSHLFLWDVWYIYHFCLAKLKGYRRLSSNSTVYDAFVVYDTTDPAVHEWVMQELRVHLEDKGDPRMQLCLEERDWVPGCPLIENLSQSIQLSKRTVFILTGRYIKSGSFRTAFYLAHQRLMDERNDVIVLIFLEKMPCHSKYLSLRKRLYKKSVLEWPRNPQAQRYFWFTLRSVMATESQQYNKLFQETLGLLQFRFLKRVPVTFADVHVICAIASLRRRNNVKKLDVWLIVTLKISLTLCQMDVVSLKTQPCDIHNNVTTMTVVVNCRERGLKKVPALLTNTTDLDLSENKIKNITARDFQNLANLTNLNLNWLNKNQDVLVGTGVFSNMTKLQTLQLNGIGLKDVPKDIPKNLQVLKLVENKITRLNLTSFRHLQNLSLIFLSRNCYYWNPCSRNYHIEDGSFSVLTQLKHLTLSYNNLTQVPKGLPESLITLELASNSISYVGEHDFRGLDNLTSLKIQGNCPRCHNAPYPCVPCKNVSIEIHPRAFGGLAKLRLLHLAGNSIEKIDPTWFANISKLEELYLSFNFLFSAVQDDVFLNNLPLLTKLDLSFNYAFKTYPDTITLSPSFANLTSLRTLHLRGLVFREIRTNTFSSLFGLQNLSVFDMGINFIVRAHAEIFEKFQHVKLIYLSENRLYPVTVNGELGKATGVGLKSSSMMPSMSEPYPKGNSFDIPKELVKPECYAAGRVLDLSRNNLFLISPEQFEFYGNVSCLNLSGNGFATAPNGSEFTSLPDLKYLDLSFNKIDLAYDYAFRELQSLEVLDLSYNPHYFTVQGVTHNLNFLKYLPSLKVLNMSYNSIYTLTTKTMSSTSLQELQFQHNSLGKMWRVRDKTYDRLFENLTNLTYLDISYNYIGKIALRIYQHLPRSIQRLQLSHNRLTNISWEMLRQFPHLRELILSNNNIFKISSNLSNDVPTLEFLDLRHNQISELSTGFLLGAVNLQRLDLSHNRLININQSTFPSEPKPYLKSLSLNGNPFHCTCNLFEFVLWIRKTNVKIPRLVTAVTCAMPKERKGEAVVNFDIKECIDDQLAFLAYFFSTFCIICTTFVAVAMHLFYWDERDWVPGSPVVDSLTQSIQHSRKTVFVLTERYVNSGSFKLAIFLAHQRLLEDNEDVIVLLLLEPVLQHSHFLRLRRRLCGRSILEWPHSQSAEAWFWQSLRNAIRVDNQAIYSELYSRYFTIK</sequence>
<keyword evidence="8" id="KW-0967">Endosome</keyword>
<keyword evidence="12" id="KW-0675">Receptor</keyword>
<dbReference type="PROSITE" id="PS50104">
    <property type="entry name" value="TIR"/>
    <property type="match status" value="2"/>
</dbReference>
<dbReference type="SUPFAM" id="SSF52200">
    <property type="entry name" value="Toll/Interleukin receptor TIR domain"/>
    <property type="match status" value="2"/>
</dbReference>
<evidence type="ECO:0000256" key="6">
    <source>
        <dbReference type="ARBA" id="ARBA00022729"/>
    </source>
</evidence>
<dbReference type="InterPro" id="IPR000483">
    <property type="entry name" value="Cys-rich_flank_reg_C"/>
</dbReference>
<evidence type="ECO:0000256" key="18">
    <source>
        <dbReference type="SAM" id="SignalP"/>
    </source>
</evidence>
<dbReference type="InterPro" id="IPR000157">
    <property type="entry name" value="TIR_dom"/>
</dbReference>
<dbReference type="SMART" id="SM00365">
    <property type="entry name" value="LRR_SD22"/>
    <property type="match status" value="19"/>
</dbReference>
<dbReference type="Pfam" id="PF01582">
    <property type="entry name" value="TIR"/>
    <property type="match status" value="2"/>
</dbReference>
<dbReference type="Pfam" id="PF12799">
    <property type="entry name" value="LRR_4"/>
    <property type="match status" value="1"/>
</dbReference>
<organism evidence="20 21">
    <name type="scientific">Labeo rohita</name>
    <name type="common">Indian major carp</name>
    <name type="synonym">Cyprinus rohita</name>
    <dbReference type="NCBI Taxonomy" id="84645"/>
    <lineage>
        <taxon>Eukaryota</taxon>
        <taxon>Metazoa</taxon>
        <taxon>Chordata</taxon>
        <taxon>Craniata</taxon>
        <taxon>Vertebrata</taxon>
        <taxon>Euteleostomi</taxon>
        <taxon>Actinopterygii</taxon>
        <taxon>Neopterygii</taxon>
        <taxon>Teleostei</taxon>
        <taxon>Ostariophysi</taxon>
        <taxon>Cypriniformes</taxon>
        <taxon>Cyprinidae</taxon>
        <taxon>Labeoninae</taxon>
        <taxon>Labeonini</taxon>
        <taxon>Labeo</taxon>
    </lineage>
</organism>
<dbReference type="SMART" id="SM00369">
    <property type="entry name" value="LRR_TYP"/>
    <property type="match status" value="27"/>
</dbReference>
<dbReference type="SUPFAM" id="SSF52058">
    <property type="entry name" value="L domain-like"/>
    <property type="match status" value="5"/>
</dbReference>
<comment type="caution">
    <text evidence="20">The sequence shown here is derived from an EMBL/GenBank/DDBJ whole genome shotgun (WGS) entry which is preliminary data.</text>
</comment>
<dbReference type="Proteomes" id="UP000830375">
    <property type="component" value="Unassembled WGS sequence"/>
</dbReference>
<evidence type="ECO:0000256" key="5">
    <source>
        <dbReference type="ARBA" id="ARBA00022692"/>
    </source>
</evidence>
<evidence type="ECO:0000256" key="16">
    <source>
        <dbReference type="SAM" id="MobiDB-lite"/>
    </source>
</evidence>
<dbReference type="EMBL" id="JACTAM010000009">
    <property type="protein sequence ID" value="KAI2660936.1"/>
    <property type="molecule type" value="Genomic_DNA"/>
</dbReference>
<feature type="domain" description="TIR" evidence="19">
    <location>
        <begin position="886"/>
        <end position="1030"/>
    </location>
</feature>
<keyword evidence="7" id="KW-0677">Repeat</keyword>
<dbReference type="SMART" id="SM00082">
    <property type="entry name" value="LRRCT"/>
    <property type="match status" value="2"/>
</dbReference>
<dbReference type="InterPro" id="IPR032675">
    <property type="entry name" value="LRR_dom_sf"/>
</dbReference>
<dbReference type="InterPro" id="IPR026906">
    <property type="entry name" value="LRR_5"/>
</dbReference>
<keyword evidence="11 17" id="KW-0472">Membrane</keyword>
<reference evidence="20 21" key="1">
    <citation type="submission" date="2022-01" db="EMBL/GenBank/DDBJ databases">
        <title>A high-quality chromosome-level genome assembly of rohu carp, Labeo rohita.</title>
        <authorList>
            <person name="Arick M.A. II"/>
            <person name="Hsu C.-Y."/>
            <person name="Magbanua Z."/>
            <person name="Pechanova O."/>
            <person name="Grover C."/>
            <person name="Miller E."/>
            <person name="Thrash A."/>
            <person name="Ezzel L."/>
            <person name="Alam S."/>
            <person name="Benzie J."/>
            <person name="Hamilton M."/>
            <person name="Karsi A."/>
            <person name="Lawrence M.L."/>
            <person name="Peterson D.G."/>
        </authorList>
    </citation>
    <scope>NUCLEOTIDE SEQUENCE [LARGE SCALE GENOMIC DNA]</scope>
    <source>
        <strain evidence="21">BAU-BD-2019</strain>
        <tissue evidence="20">Blood</tissue>
    </source>
</reference>
<comment type="subcellular location">
    <subcellularLocation>
        <location evidence="15">Endomembrane system</location>
        <topology evidence="15">Single-pass type I membrane protein</topology>
    </subcellularLocation>
    <subcellularLocation>
        <location evidence="1">Endosome</location>
    </subcellularLocation>
</comment>
<dbReference type="Gene3D" id="3.80.10.10">
    <property type="entry name" value="Ribonuclease Inhibitor"/>
    <property type="match status" value="2"/>
</dbReference>
<keyword evidence="3" id="KW-0399">Innate immunity</keyword>
<feature type="domain" description="TIR" evidence="19">
    <location>
        <begin position="1868"/>
        <end position="2018"/>
    </location>
</feature>
<evidence type="ECO:0000256" key="13">
    <source>
        <dbReference type="ARBA" id="ARBA00023180"/>
    </source>
</evidence>
<feature type="region of interest" description="Disordered" evidence="16">
    <location>
        <begin position="429"/>
        <end position="448"/>
    </location>
</feature>
<evidence type="ECO:0000256" key="14">
    <source>
        <dbReference type="ARBA" id="ARBA00023198"/>
    </source>
</evidence>
<evidence type="ECO:0000313" key="20">
    <source>
        <dbReference type="EMBL" id="KAI2660936.1"/>
    </source>
</evidence>
<evidence type="ECO:0000256" key="12">
    <source>
        <dbReference type="ARBA" id="ARBA00023170"/>
    </source>
</evidence>
<gene>
    <name evidence="20" type="ORF">H4Q32_008630</name>
</gene>
<evidence type="ECO:0000256" key="10">
    <source>
        <dbReference type="ARBA" id="ARBA00022989"/>
    </source>
</evidence>
<evidence type="ECO:0000313" key="21">
    <source>
        <dbReference type="Proteomes" id="UP000830375"/>
    </source>
</evidence>
<keyword evidence="14" id="KW-0395">Inflammatory response</keyword>
<evidence type="ECO:0000256" key="2">
    <source>
        <dbReference type="ARBA" id="ARBA00009634"/>
    </source>
</evidence>
<comment type="similarity">
    <text evidence="2">Belongs to the Toll-like receptor family.</text>
</comment>
<dbReference type="PANTHER" id="PTHR47410:SF2">
    <property type="entry name" value="TOLL-LIKE RECEPTOR 7"/>
    <property type="match status" value="1"/>
</dbReference>
<dbReference type="PROSITE" id="PS51450">
    <property type="entry name" value="LRR"/>
    <property type="match status" value="8"/>
</dbReference>
<evidence type="ECO:0000256" key="15">
    <source>
        <dbReference type="ARBA" id="ARBA00046288"/>
    </source>
</evidence>
<keyword evidence="6 18" id="KW-0732">Signal</keyword>
<dbReference type="InterPro" id="IPR000372">
    <property type="entry name" value="LRRNT"/>
</dbReference>
<keyword evidence="21" id="KW-1185">Reference proteome</keyword>
<keyword evidence="5 17" id="KW-0812">Transmembrane</keyword>
<feature type="signal peptide" evidence="18">
    <location>
        <begin position="1"/>
        <end position="18"/>
    </location>
</feature>
<evidence type="ECO:0000256" key="3">
    <source>
        <dbReference type="ARBA" id="ARBA00022588"/>
    </source>
</evidence>
<dbReference type="Gene3D" id="3.40.50.10140">
    <property type="entry name" value="Toll/interleukin-1 receptor homology (TIR) domain"/>
    <property type="match status" value="2"/>
</dbReference>
<dbReference type="InterPro" id="IPR001611">
    <property type="entry name" value="Leu-rich_rpt"/>
</dbReference>
<keyword evidence="9" id="KW-0391">Immunity</keyword>
<evidence type="ECO:0000259" key="19">
    <source>
        <dbReference type="PROSITE" id="PS50104"/>
    </source>
</evidence>
<name>A0ABQ8MDI4_LABRO</name>
<dbReference type="SMART" id="SM00013">
    <property type="entry name" value="LRRNT"/>
    <property type="match status" value="2"/>
</dbReference>
<dbReference type="Pfam" id="PF13855">
    <property type="entry name" value="LRR_8"/>
    <property type="match status" value="6"/>
</dbReference>
<evidence type="ECO:0000256" key="8">
    <source>
        <dbReference type="ARBA" id="ARBA00022753"/>
    </source>
</evidence>
<proteinExistence type="inferred from homology"/>
<evidence type="ECO:0000256" key="1">
    <source>
        <dbReference type="ARBA" id="ARBA00004177"/>
    </source>
</evidence>